<proteinExistence type="predicted"/>
<feature type="compositionally biased region" description="Low complexity" evidence="2">
    <location>
        <begin position="459"/>
        <end position="476"/>
    </location>
</feature>
<evidence type="ECO:0008006" key="5">
    <source>
        <dbReference type="Google" id="ProtNLM"/>
    </source>
</evidence>
<keyword evidence="4" id="KW-1185">Reference proteome</keyword>
<reference evidence="3 4" key="1">
    <citation type="submission" date="2024-03" db="EMBL/GenBank/DDBJ databases">
        <title>Adaptation during the transition from Ophiocordyceps entomopathogen to insect associate is accompanied by gene loss and intensified selection.</title>
        <authorList>
            <person name="Ward C.M."/>
            <person name="Onetto C.A."/>
            <person name="Borneman A.R."/>
        </authorList>
    </citation>
    <scope>NUCLEOTIDE SEQUENCE [LARGE SCALE GENOMIC DNA]</scope>
    <source>
        <strain evidence="3">AWRI1</strain>
        <tissue evidence="3">Single Adult Female</tissue>
    </source>
</reference>
<evidence type="ECO:0000313" key="4">
    <source>
        <dbReference type="Proteomes" id="UP001367676"/>
    </source>
</evidence>
<feature type="compositionally biased region" description="Low complexity" evidence="2">
    <location>
        <begin position="503"/>
        <end position="552"/>
    </location>
</feature>
<protein>
    <recommendedName>
        <fullName evidence="5">Retrotransposon gag domain-containing protein</fullName>
    </recommendedName>
</protein>
<keyword evidence="1" id="KW-0175">Coiled coil</keyword>
<comment type="caution">
    <text evidence="3">The sequence shown here is derived from an EMBL/GenBank/DDBJ whole genome shotgun (WGS) entry which is preliminary data.</text>
</comment>
<dbReference type="AlphaFoldDB" id="A0AAN9T4M2"/>
<dbReference type="Proteomes" id="UP001367676">
    <property type="component" value="Unassembled WGS sequence"/>
</dbReference>
<sequence>MLDFDVEPNLDSIPSDHWLVSLENKDLHTLAINLDFITPDSLPINCDRVELQNRIFNFLIFQYPQTQGKDFKYNRLLHQTQLTPNTKRKISDYLNITNNDSGIENSNRLSNNFNLALEETFIDLEIISSFRLNYTTSHETVKKSIISEINELFTNPKDFINFLINPNYKNLPTFFSNESELLNNLIDKYFKPTPINKNTSNSLNQTLHTANSSETLSDNESDEEIIMTTKYGKPSTYAHSLNEDINNFVNKFENECDAFGWNDDAEKLKKIKIAFTDVAEERFNDVIKPLNLPSWNAMKAKLIEIFNRTTPILQSQLNKIIYQGDDCFYEYINNINKLMKRINPQECETNIVSRILKGLPIKQKEFFCIRGCKNIEDIRKLFPQWIEFKQQMYSEMPSDALDKIKELEEKNKALENKLNGSNTTKINMISNEVSSNNSDNIVEQLKSILNVNAINNQQSRNNFSQNNNYQRNNNPQKNPPNQNPNPNYKGNRYDPNFTENRRNNNSSRPNRYFQQNFSNQQNSNRNQNQNYRPNSNFQYNNYNRNNNFRNNNAYNNRNYNNNTGPNWKNLENLLLGNNFNSNYNKNFPPNYTYRTPYFAPNMNPNNFNVNNITPQFQNPFQIPNNFPTNQNQYFQQPFFQNPIQQQPIPQIQNPIQPNSSSNNSGN</sequence>
<organism evidence="3 4">
    <name type="scientific">Parthenolecanium corni</name>
    <dbReference type="NCBI Taxonomy" id="536013"/>
    <lineage>
        <taxon>Eukaryota</taxon>
        <taxon>Metazoa</taxon>
        <taxon>Ecdysozoa</taxon>
        <taxon>Arthropoda</taxon>
        <taxon>Hexapoda</taxon>
        <taxon>Insecta</taxon>
        <taxon>Pterygota</taxon>
        <taxon>Neoptera</taxon>
        <taxon>Paraneoptera</taxon>
        <taxon>Hemiptera</taxon>
        <taxon>Sternorrhyncha</taxon>
        <taxon>Coccoidea</taxon>
        <taxon>Coccidae</taxon>
        <taxon>Parthenolecanium</taxon>
    </lineage>
</organism>
<gene>
    <name evidence="3" type="ORF">V9T40_014412</name>
</gene>
<evidence type="ECO:0000256" key="1">
    <source>
        <dbReference type="SAM" id="Coils"/>
    </source>
</evidence>
<feature type="region of interest" description="Disordered" evidence="2">
    <location>
        <begin position="459"/>
        <end position="552"/>
    </location>
</feature>
<feature type="coiled-coil region" evidence="1">
    <location>
        <begin position="397"/>
        <end position="424"/>
    </location>
</feature>
<evidence type="ECO:0000313" key="3">
    <source>
        <dbReference type="EMBL" id="KAK7571940.1"/>
    </source>
</evidence>
<accession>A0AAN9T4M2</accession>
<evidence type="ECO:0000256" key="2">
    <source>
        <dbReference type="SAM" id="MobiDB-lite"/>
    </source>
</evidence>
<name>A0AAN9T4M2_9HEMI</name>
<dbReference type="EMBL" id="JBBCAQ010000038">
    <property type="protein sequence ID" value="KAK7571940.1"/>
    <property type="molecule type" value="Genomic_DNA"/>
</dbReference>